<proteinExistence type="inferred from homology"/>
<evidence type="ECO:0000256" key="6">
    <source>
        <dbReference type="ARBA" id="ARBA00022763"/>
    </source>
</evidence>
<dbReference type="InterPro" id="IPR017871">
    <property type="entry name" value="ABC_transporter-like_CS"/>
</dbReference>
<feature type="domain" description="ABC transporter" evidence="14">
    <location>
        <begin position="609"/>
        <end position="937"/>
    </location>
</feature>
<evidence type="ECO:0000256" key="7">
    <source>
        <dbReference type="ARBA" id="ARBA00022769"/>
    </source>
</evidence>
<keyword evidence="3" id="KW-0479">Metal-binding</keyword>
<dbReference type="GO" id="GO:0009380">
    <property type="term" value="C:excinuclease repair complex"/>
    <property type="evidence" value="ECO:0007669"/>
    <property type="project" value="InterPro"/>
</dbReference>
<dbReference type="Pfam" id="PF17755">
    <property type="entry name" value="UvrA_DNA-bind"/>
    <property type="match status" value="1"/>
</dbReference>
<dbReference type="Gene3D" id="3.40.50.300">
    <property type="entry name" value="P-loop containing nucleotide triphosphate hydrolases"/>
    <property type="match status" value="2"/>
</dbReference>
<dbReference type="GO" id="GO:0005524">
    <property type="term" value="F:ATP binding"/>
    <property type="evidence" value="ECO:0007669"/>
    <property type="project" value="UniProtKB-KW"/>
</dbReference>
<dbReference type="PROSITE" id="PS50893">
    <property type="entry name" value="ABC_TRANSPORTER_2"/>
    <property type="match status" value="1"/>
</dbReference>
<dbReference type="SUPFAM" id="SSF52540">
    <property type="entry name" value="P-loop containing nucleoside triphosphate hydrolases"/>
    <property type="match status" value="2"/>
</dbReference>
<keyword evidence="13" id="KW-0234">DNA repair</keyword>
<sequence length="947" mass="105404">MSQPTDKIIVKGARQHNLKNIDVVIPRNQLVVITGLSGSGKSSLAFDTIYAEGQRRYVESLSSYARQFLGLMEKPDMDAIEGLSPAISIEQKAAARNPRSTVGTVTEIHDYFRLLFTHIGKPHCWKCNKPIQRQTVQQIVDTVNKFKSGTKMHILAPLIRGRKGQHKGVLEEIRKDGFLRVRVDGEILSVDDKIILNKNKKHTIEVVIDRLILKKAVLERLTESVELALKISGGLLVVHVLPDSEHIFSEHFACPDCEISMEELVPRMFSFNSPYGACPKCDGLGSHMEVDPDLVIPDKSKSLIQGAIAPLGEQPRGNWYGSILKSLARHLEFNFTTPWVKLDPAVREILLFGTGNKQFKMQYNSQRWSGTYTGGWEGAIPNLMRRYTQTKSSGIREWIEQFMSMRACLDCKGARLRKESLAVKINDLNIGDISAMSIKDIQEFFHYLTLTDMEQDIADQILKEIRQRLTFLVNVGLGYLSMDRSAATLSGGEAQRIRLATQIGSQLMGVLYILDEPSIGLHPRDNNRLLDMLKALRDIGNSILVVEHDKETIESADYVIDLGPGAGKHGGEITFAGAPKELANAKRSLTGKYITGKKQIKIPRIRRNSKTNNLSLIDATGNNLKSVNVDFPLGRFIAVTGVSGSGKSTLVNETLFPALSKELNKARAYPLSHDSVEGIKYLDKVVDIDQKPIGRTPRSNPATYTGVFTHIRDLFAKLPESRIRGYKPGRFSFNVKGGRCESCEGDGIIKIEMNFLPDVYVTCEVCQGKRYNRETLEVKYRSKTIAEVLEMSVTDALEFFKNIPPVKKKLQTLSDVGLGYIHLGQQATTLSGGEAQRVKLATELSKVSSAKTLYILDEPTTGLHFEDIRMLLTVLQRLVERGNTVIVIEHNLDVIKTADWIIDLGPEGGDEGGEVIASGTPEYIATVENSYTGSFLHQMLNRKDQAA</sequence>
<dbReference type="Pfam" id="PF17760">
    <property type="entry name" value="UvrA_inter"/>
    <property type="match status" value="1"/>
</dbReference>
<evidence type="ECO:0000256" key="8">
    <source>
        <dbReference type="ARBA" id="ARBA00022771"/>
    </source>
</evidence>
<dbReference type="InterPro" id="IPR041552">
    <property type="entry name" value="UvrA_DNA-bd"/>
</dbReference>
<dbReference type="PANTHER" id="PTHR43152:SF3">
    <property type="entry name" value="UVRABC SYSTEM PROTEIN A"/>
    <property type="match status" value="1"/>
</dbReference>
<comment type="subcellular location">
    <subcellularLocation>
        <location evidence="1">Cytoplasm</location>
    </subcellularLocation>
</comment>
<dbReference type="GO" id="GO:0016887">
    <property type="term" value="F:ATP hydrolysis activity"/>
    <property type="evidence" value="ECO:0007669"/>
    <property type="project" value="InterPro"/>
</dbReference>
<dbReference type="Gene3D" id="1.20.1580.10">
    <property type="entry name" value="ABC transporter ATPase like domain"/>
    <property type="match status" value="2"/>
</dbReference>
<evidence type="ECO:0000256" key="11">
    <source>
        <dbReference type="ARBA" id="ARBA00022881"/>
    </source>
</evidence>
<dbReference type="AlphaFoldDB" id="A0A381PNX1"/>
<dbReference type="Gene3D" id="3.30.1490.20">
    <property type="entry name" value="ATP-grasp fold, A domain"/>
    <property type="match status" value="1"/>
</dbReference>
<dbReference type="HAMAP" id="MF_00205">
    <property type="entry name" value="UvrA"/>
    <property type="match status" value="1"/>
</dbReference>
<dbReference type="InterPro" id="IPR003439">
    <property type="entry name" value="ABC_transporter-like_ATP-bd"/>
</dbReference>
<dbReference type="CDD" id="cd03271">
    <property type="entry name" value="ABC_UvrA_II"/>
    <property type="match status" value="1"/>
</dbReference>
<gene>
    <name evidence="15" type="ORF">METZ01_LOCUS21575</name>
</gene>
<evidence type="ECO:0000256" key="3">
    <source>
        <dbReference type="ARBA" id="ARBA00022723"/>
    </source>
</evidence>
<keyword evidence="2" id="KW-0963">Cytoplasm</keyword>
<dbReference type="InterPro" id="IPR041102">
    <property type="entry name" value="UvrA_inter"/>
</dbReference>
<dbReference type="GO" id="GO:0006289">
    <property type="term" value="P:nucleotide-excision repair"/>
    <property type="evidence" value="ECO:0007669"/>
    <property type="project" value="InterPro"/>
</dbReference>
<keyword evidence="6" id="KW-0227">DNA damage</keyword>
<dbReference type="NCBIfam" id="TIGR00630">
    <property type="entry name" value="uvra"/>
    <property type="match status" value="1"/>
</dbReference>
<keyword evidence="7" id="KW-0228">DNA excision</keyword>
<keyword evidence="8" id="KW-0863">Zinc-finger</keyword>
<dbReference type="PANTHER" id="PTHR43152">
    <property type="entry name" value="UVRABC SYSTEM PROTEIN A"/>
    <property type="match status" value="1"/>
</dbReference>
<keyword evidence="9" id="KW-0862">Zinc</keyword>
<reference evidence="15" key="1">
    <citation type="submission" date="2018-05" db="EMBL/GenBank/DDBJ databases">
        <authorList>
            <person name="Lanie J.A."/>
            <person name="Ng W.-L."/>
            <person name="Kazmierczak K.M."/>
            <person name="Andrzejewski T.M."/>
            <person name="Davidsen T.M."/>
            <person name="Wayne K.J."/>
            <person name="Tettelin H."/>
            <person name="Glass J.I."/>
            <person name="Rusch D."/>
            <person name="Podicherti R."/>
            <person name="Tsui H.-C.T."/>
            <person name="Winkler M.E."/>
        </authorList>
    </citation>
    <scope>NUCLEOTIDE SEQUENCE</scope>
</reference>
<keyword evidence="10" id="KW-0067">ATP-binding</keyword>
<name>A0A381PNX1_9ZZZZ</name>
<dbReference type="InterPro" id="IPR013815">
    <property type="entry name" value="ATP_grasp_subdomain_1"/>
</dbReference>
<dbReference type="GO" id="GO:0004518">
    <property type="term" value="F:nuclease activity"/>
    <property type="evidence" value="ECO:0007669"/>
    <property type="project" value="UniProtKB-KW"/>
</dbReference>
<dbReference type="InterPro" id="IPR004602">
    <property type="entry name" value="UvrA"/>
</dbReference>
<dbReference type="GO" id="GO:0003677">
    <property type="term" value="F:DNA binding"/>
    <property type="evidence" value="ECO:0007669"/>
    <property type="project" value="UniProtKB-KW"/>
</dbReference>
<organism evidence="15">
    <name type="scientific">marine metagenome</name>
    <dbReference type="NCBI Taxonomy" id="408172"/>
    <lineage>
        <taxon>unclassified sequences</taxon>
        <taxon>metagenomes</taxon>
        <taxon>ecological metagenomes</taxon>
    </lineage>
</organism>
<dbReference type="EMBL" id="UINC01001041">
    <property type="protein sequence ID" value="SUZ68721.1"/>
    <property type="molecule type" value="Genomic_DNA"/>
</dbReference>
<dbReference type="NCBIfam" id="NF001503">
    <property type="entry name" value="PRK00349.1"/>
    <property type="match status" value="1"/>
</dbReference>
<keyword evidence="5" id="KW-0547">Nucleotide-binding</keyword>
<keyword evidence="12" id="KW-0238">DNA-binding</keyword>
<evidence type="ECO:0000256" key="12">
    <source>
        <dbReference type="ARBA" id="ARBA00023125"/>
    </source>
</evidence>
<evidence type="ECO:0000256" key="4">
    <source>
        <dbReference type="ARBA" id="ARBA00022737"/>
    </source>
</evidence>
<evidence type="ECO:0000256" key="2">
    <source>
        <dbReference type="ARBA" id="ARBA00022490"/>
    </source>
</evidence>
<evidence type="ECO:0000259" key="14">
    <source>
        <dbReference type="PROSITE" id="PS50893"/>
    </source>
</evidence>
<protein>
    <recommendedName>
        <fullName evidence="14">ABC transporter domain-containing protein</fullName>
    </recommendedName>
</protein>
<evidence type="ECO:0000256" key="1">
    <source>
        <dbReference type="ARBA" id="ARBA00004496"/>
    </source>
</evidence>
<keyword evidence="4" id="KW-0677">Repeat</keyword>
<evidence type="ECO:0000256" key="5">
    <source>
        <dbReference type="ARBA" id="ARBA00022741"/>
    </source>
</evidence>
<evidence type="ECO:0000313" key="15">
    <source>
        <dbReference type="EMBL" id="SUZ68721.1"/>
    </source>
</evidence>
<dbReference type="InterPro" id="IPR027417">
    <property type="entry name" value="P-loop_NTPase"/>
</dbReference>
<evidence type="ECO:0000256" key="9">
    <source>
        <dbReference type="ARBA" id="ARBA00022833"/>
    </source>
</evidence>
<dbReference type="PROSITE" id="PS00211">
    <property type="entry name" value="ABC_TRANSPORTER_1"/>
    <property type="match status" value="2"/>
</dbReference>
<keyword evidence="11" id="KW-0267">Excision nuclease</keyword>
<evidence type="ECO:0000256" key="13">
    <source>
        <dbReference type="ARBA" id="ARBA00023204"/>
    </source>
</evidence>
<accession>A0A381PNX1</accession>
<dbReference type="GO" id="GO:0005737">
    <property type="term" value="C:cytoplasm"/>
    <property type="evidence" value="ECO:0007669"/>
    <property type="project" value="UniProtKB-SubCell"/>
</dbReference>
<dbReference type="GO" id="GO:0008270">
    <property type="term" value="F:zinc ion binding"/>
    <property type="evidence" value="ECO:0007669"/>
    <property type="project" value="UniProtKB-KW"/>
</dbReference>
<dbReference type="FunFam" id="1.20.1580.10:FF:000002">
    <property type="entry name" value="UvrABC system protein A"/>
    <property type="match status" value="1"/>
</dbReference>
<dbReference type="Gene3D" id="1.10.8.280">
    <property type="entry name" value="ABC transporter ATPase domain-like"/>
    <property type="match status" value="1"/>
</dbReference>
<evidence type="ECO:0000256" key="10">
    <source>
        <dbReference type="ARBA" id="ARBA00022840"/>
    </source>
</evidence>